<dbReference type="EMBL" id="JBHSMZ010000015">
    <property type="protein sequence ID" value="MFC5550673.1"/>
    <property type="molecule type" value="Genomic_DNA"/>
</dbReference>
<accession>A0ABW0S623</accession>
<keyword evidence="1" id="KW-0436">Ligase</keyword>
<dbReference type="Proteomes" id="UP001596086">
    <property type="component" value="Unassembled WGS sequence"/>
</dbReference>
<proteinExistence type="predicted"/>
<dbReference type="InterPro" id="IPR053158">
    <property type="entry name" value="CapK_Type1_Caps_Biosynth"/>
</dbReference>
<dbReference type="SUPFAM" id="SSF56801">
    <property type="entry name" value="Acetyl-CoA synthetase-like"/>
    <property type="match status" value="1"/>
</dbReference>
<dbReference type="GO" id="GO:0016874">
    <property type="term" value="F:ligase activity"/>
    <property type="evidence" value="ECO:0007669"/>
    <property type="project" value="UniProtKB-KW"/>
</dbReference>
<protein>
    <submittedName>
        <fullName evidence="1">Phenylacetate--CoA ligase family protein</fullName>
    </submittedName>
</protein>
<comment type="caution">
    <text evidence="1">The sequence shown here is derived from an EMBL/GenBank/DDBJ whole genome shotgun (WGS) entry which is preliminary data.</text>
</comment>
<dbReference type="Gene3D" id="3.40.50.12780">
    <property type="entry name" value="N-terminal domain of ligase-like"/>
    <property type="match status" value="1"/>
</dbReference>
<organism evidence="1 2">
    <name type="scientific">Massilia aerilata</name>
    <dbReference type="NCBI Taxonomy" id="453817"/>
    <lineage>
        <taxon>Bacteria</taxon>
        <taxon>Pseudomonadati</taxon>
        <taxon>Pseudomonadota</taxon>
        <taxon>Betaproteobacteria</taxon>
        <taxon>Burkholderiales</taxon>
        <taxon>Oxalobacteraceae</taxon>
        <taxon>Telluria group</taxon>
        <taxon>Massilia</taxon>
    </lineage>
</organism>
<sequence length="441" mass="49579">MSWTRSLKFSLRSLGRELVRNIWGRAFVYPALARNERSREHLARYVAQRAAKASVPLDGDPFTLPRLAPDTPLLTKQDLRQHPERLLRPRRFGSLIRATIKTSGTSGTPLSIVQSLGNMVREEGFVYRQMRWIGWRPMQRRAWIRGDIVCADHPPDGRYWCRDWVANMLMMSSYHLSNDTIGAYIAALEAFEPVVIHAYPSSIAALAAWLNARGRRYGGRKLRGVMTSSETMEPAVRAAVEQAFGVRVFDWYGQSERVAAIGSCEHGSYHVITDYSGVALLETDKEGAWELVGTSLNNLAMPLVHYRTGDTVVPGEDPCPCGRVFPTIKTVLGRQEKVITLPDGRLIGRLDRIFQGHDRHLVEGQVSYRGNGRFLLRVVTTEGWSEADTQAMIAKFLLRVPGVEVGVQKVEAIPRGRNGKFEFVVVEEDGELCAPREIHDV</sequence>
<dbReference type="PANTHER" id="PTHR36932">
    <property type="entry name" value="CAPSULAR POLYSACCHARIDE BIOSYNTHESIS PROTEIN"/>
    <property type="match status" value="1"/>
</dbReference>
<evidence type="ECO:0000313" key="2">
    <source>
        <dbReference type="Proteomes" id="UP001596086"/>
    </source>
</evidence>
<reference evidence="2" key="1">
    <citation type="journal article" date="2019" name="Int. J. Syst. Evol. Microbiol.">
        <title>The Global Catalogue of Microorganisms (GCM) 10K type strain sequencing project: providing services to taxonomists for standard genome sequencing and annotation.</title>
        <authorList>
            <consortium name="The Broad Institute Genomics Platform"/>
            <consortium name="The Broad Institute Genome Sequencing Center for Infectious Disease"/>
            <person name="Wu L."/>
            <person name="Ma J."/>
        </authorList>
    </citation>
    <scope>NUCLEOTIDE SEQUENCE [LARGE SCALE GENOMIC DNA]</scope>
    <source>
        <strain evidence="2">CGMCC 4.5798</strain>
    </source>
</reference>
<gene>
    <name evidence="1" type="ORF">ACFPO9_19315</name>
</gene>
<name>A0ABW0S623_9BURK</name>
<dbReference type="PANTHER" id="PTHR36932:SF1">
    <property type="entry name" value="CAPSULAR POLYSACCHARIDE BIOSYNTHESIS PROTEIN"/>
    <property type="match status" value="1"/>
</dbReference>
<keyword evidence="2" id="KW-1185">Reference proteome</keyword>
<evidence type="ECO:0000313" key="1">
    <source>
        <dbReference type="EMBL" id="MFC5550673.1"/>
    </source>
</evidence>
<dbReference type="RefSeq" id="WP_379773606.1">
    <property type="nucleotide sequence ID" value="NZ_JBHSMZ010000015.1"/>
</dbReference>
<dbReference type="InterPro" id="IPR042099">
    <property type="entry name" value="ANL_N_sf"/>
</dbReference>